<evidence type="ECO:0000313" key="3">
    <source>
        <dbReference type="Proteomes" id="UP000070168"/>
    </source>
</evidence>
<feature type="region of interest" description="Disordered" evidence="1">
    <location>
        <begin position="155"/>
        <end position="229"/>
    </location>
</feature>
<feature type="compositionally biased region" description="Polar residues" evidence="1">
    <location>
        <begin position="745"/>
        <end position="759"/>
    </location>
</feature>
<feature type="compositionally biased region" description="Polar residues" evidence="1">
    <location>
        <begin position="447"/>
        <end position="458"/>
    </location>
</feature>
<evidence type="ECO:0000256" key="1">
    <source>
        <dbReference type="SAM" id="MobiDB-lite"/>
    </source>
</evidence>
<protein>
    <submittedName>
        <fullName evidence="2">Uncharacterized protein</fullName>
    </submittedName>
</protein>
<feature type="compositionally biased region" description="Low complexity" evidence="1">
    <location>
        <begin position="64"/>
        <end position="77"/>
    </location>
</feature>
<organism evidence="2 3">
    <name type="scientific">Penicillium patulum</name>
    <name type="common">Penicillium griseofulvum</name>
    <dbReference type="NCBI Taxonomy" id="5078"/>
    <lineage>
        <taxon>Eukaryota</taxon>
        <taxon>Fungi</taxon>
        <taxon>Dikarya</taxon>
        <taxon>Ascomycota</taxon>
        <taxon>Pezizomycotina</taxon>
        <taxon>Eurotiomycetes</taxon>
        <taxon>Eurotiomycetidae</taxon>
        <taxon>Eurotiales</taxon>
        <taxon>Aspergillaceae</taxon>
        <taxon>Penicillium</taxon>
    </lineage>
</organism>
<evidence type="ECO:0000313" key="2">
    <source>
        <dbReference type="EMBL" id="KXG51906.1"/>
    </source>
</evidence>
<feature type="compositionally biased region" description="Polar residues" evidence="1">
    <location>
        <begin position="78"/>
        <end position="103"/>
    </location>
</feature>
<name>A0A135LSJ6_PENPA</name>
<dbReference type="AlphaFoldDB" id="A0A135LSJ6"/>
<proteinExistence type="predicted"/>
<feature type="compositionally biased region" description="Polar residues" evidence="1">
    <location>
        <begin position="252"/>
        <end position="265"/>
    </location>
</feature>
<feature type="region of interest" description="Disordered" evidence="1">
    <location>
        <begin position="719"/>
        <end position="778"/>
    </location>
</feature>
<dbReference type="OMA" id="CCWCGHN"/>
<feature type="compositionally biased region" description="Polar residues" evidence="1">
    <location>
        <begin position="567"/>
        <end position="584"/>
    </location>
</feature>
<accession>A0A135LSJ6</accession>
<reference evidence="2 3" key="1">
    <citation type="journal article" date="2016" name="BMC Genomics">
        <title>Genome sequencing and secondary metabolism of the postharvest pathogen Penicillium griseofulvum.</title>
        <authorList>
            <person name="Banani H."/>
            <person name="Marcet-Houben M."/>
            <person name="Ballester A.R."/>
            <person name="Abbruscato P."/>
            <person name="Gonzalez-Candelas L."/>
            <person name="Gabaldon T."/>
            <person name="Spadaro D."/>
        </authorList>
    </citation>
    <scope>NUCLEOTIDE SEQUENCE [LARGE SCALE GENOMIC DNA]</scope>
    <source>
        <strain evidence="2 3">PG3</strain>
    </source>
</reference>
<feature type="compositionally biased region" description="Polar residues" evidence="1">
    <location>
        <begin position="546"/>
        <end position="560"/>
    </location>
</feature>
<gene>
    <name evidence="2" type="ORF">PGRI_092990</name>
</gene>
<dbReference type="STRING" id="5078.A0A135LSJ6"/>
<feature type="compositionally biased region" description="Basic residues" evidence="1">
    <location>
        <begin position="767"/>
        <end position="776"/>
    </location>
</feature>
<feature type="compositionally biased region" description="Polar residues" evidence="1">
    <location>
        <begin position="657"/>
        <end position="666"/>
    </location>
</feature>
<feature type="region of interest" description="Disordered" evidence="1">
    <location>
        <begin position="814"/>
        <end position="846"/>
    </location>
</feature>
<feature type="region of interest" description="Disordered" evidence="1">
    <location>
        <begin position="439"/>
        <end position="666"/>
    </location>
</feature>
<feature type="compositionally biased region" description="Polar residues" evidence="1">
    <location>
        <begin position="212"/>
        <end position="223"/>
    </location>
</feature>
<feature type="compositionally biased region" description="Polar residues" evidence="1">
    <location>
        <begin position="465"/>
        <end position="481"/>
    </location>
</feature>
<comment type="caution">
    <text evidence="2">The sequence shown here is derived from an EMBL/GenBank/DDBJ whole genome shotgun (WGS) entry which is preliminary data.</text>
</comment>
<keyword evidence="3" id="KW-1185">Reference proteome</keyword>
<feature type="compositionally biased region" description="Low complexity" evidence="1">
    <location>
        <begin position="173"/>
        <end position="211"/>
    </location>
</feature>
<dbReference type="GeneID" id="63712312"/>
<dbReference type="OrthoDB" id="5386674at2759"/>
<dbReference type="Proteomes" id="UP000070168">
    <property type="component" value="Unassembled WGS sequence"/>
</dbReference>
<feature type="region of interest" description="Disordered" evidence="1">
    <location>
        <begin position="252"/>
        <end position="275"/>
    </location>
</feature>
<dbReference type="RefSeq" id="XP_040650442.1">
    <property type="nucleotide sequence ID" value="XM_040797012.1"/>
</dbReference>
<feature type="region of interest" description="Disordered" evidence="1">
    <location>
        <begin position="56"/>
        <end position="133"/>
    </location>
</feature>
<feature type="compositionally biased region" description="Basic and acidic residues" evidence="1">
    <location>
        <begin position="110"/>
        <end position="122"/>
    </location>
</feature>
<dbReference type="EMBL" id="LHQR01000028">
    <property type="protein sequence ID" value="KXG51906.1"/>
    <property type="molecule type" value="Genomic_DNA"/>
</dbReference>
<sequence length="894" mass="97939">MEVLPADQPRRVRRSSITDHIHRVFSKRHSQTEFIPPVPFLAREALAQDSNSYARHSLYDETGPSSRSYSSNSRLPSTGTPGSSLSVANGTSMDDTPTQQMTPLPSHPNGDGDKAPTLDKTKKKEKRVTRRLEAERKELEKRLLALEDAQSKADLGINDRSSRRLTKKQPVGSSSRSSSANAERPRSSSGFSSIFRRSRRNSNSSDVDSPSPEFSQLRTDTTPPSLPLALPERFGTAITRELQSTHGTALNLSASNKMPNATQHSHFLHSSPKSDDLRENWKMAEAWKKKNGLSNRSVSENIPNGSRSILGKAARNREKLASNDLDREVFSAALKHDRKSVPATEKSADRVTYDRSVRATSMSMSQSLSQPNLHPGFLDSPTQVTTARQLQEMTLPETLENASIQSNARLYQPLNLAQTNATGNLARKNQVDSFPRAYKSSPLALNPANTDESPQDDTSIPRLPTAQNLDHASPSQLSHSPAQPLPAHPLPEDRGRSRLPVASSHIPKRTASRFKENFQESPQSAELPQVPVKSERRSQETWRMPTASTDSLRDTPTSPFQVPVRSSFHTGSVSPVERSNQTSKDLSDGTFAVPARSPRRASCTSTELPANTLAVGGPGGLIPGHSRTPSHTSSHDGHSNYDTADEDTPESPGFKRNSLTRVDTSPSVSAIEAPVVQEAPVSPLIYPSLQPGIQPSVQSSVQPVQLSNQPVLPSILQPGSHRDTYRGIQDGPQPGTQPDIHPERQTITQPATENGSPQTRLGPMSILKRRSQKAKSAHNSQTIAKVFVICCRCKYWHDLPPEVYARLAYPESIGSDSKLGRSPSKKQPDSGTRKLTGSKSLPFGNFPAPHAAKPDLRPAPLLLRKVTCCWCGHNMSRSCCEGWATAVEMRERQH</sequence>